<sequence>MHLTVILLSLVLQSCEAYTIAGCDGNNNIFLREDVGRPFTLVCNNIGQHDTVYWYTSSSLIGYCDNTNTCVVNTGYDVQLERPNPGTSMLTFTGNIREQENKPFSCYQWDVQYPPTAACYLRII</sequence>
<proteinExistence type="predicted"/>
<evidence type="ECO:0000313" key="2">
    <source>
        <dbReference type="EMBL" id="KAK7497066.1"/>
    </source>
</evidence>
<feature type="chain" id="PRO_5044793459" evidence="1">
    <location>
        <begin position="18"/>
        <end position="124"/>
    </location>
</feature>
<evidence type="ECO:0000256" key="1">
    <source>
        <dbReference type="SAM" id="SignalP"/>
    </source>
</evidence>
<reference evidence="2 3" key="1">
    <citation type="journal article" date="2023" name="Sci. Data">
        <title>Genome assembly of the Korean intertidal mud-creeper Batillaria attramentaria.</title>
        <authorList>
            <person name="Patra A.K."/>
            <person name="Ho P.T."/>
            <person name="Jun S."/>
            <person name="Lee S.J."/>
            <person name="Kim Y."/>
            <person name="Won Y.J."/>
        </authorList>
    </citation>
    <scope>NUCLEOTIDE SEQUENCE [LARGE SCALE GENOMIC DNA]</scope>
    <source>
        <strain evidence="2">Wonlab-2016</strain>
    </source>
</reference>
<name>A0ABD0LC68_9CAEN</name>
<organism evidence="2 3">
    <name type="scientific">Batillaria attramentaria</name>
    <dbReference type="NCBI Taxonomy" id="370345"/>
    <lineage>
        <taxon>Eukaryota</taxon>
        <taxon>Metazoa</taxon>
        <taxon>Spiralia</taxon>
        <taxon>Lophotrochozoa</taxon>
        <taxon>Mollusca</taxon>
        <taxon>Gastropoda</taxon>
        <taxon>Caenogastropoda</taxon>
        <taxon>Sorbeoconcha</taxon>
        <taxon>Cerithioidea</taxon>
        <taxon>Batillariidae</taxon>
        <taxon>Batillaria</taxon>
    </lineage>
</organism>
<comment type="caution">
    <text evidence="2">The sequence shown here is derived from an EMBL/GenBank/DDBJ whole genome shotgun (WGS) entry which is preliminary data.</text>
</comment>
<keyword evidence="1" id="KW-0732">Signal</keyword>
<dbReference type="Proteomes" id="UP001519460">
    <property type="component" value="Unassembled WGS sequence"/>
</dbReference>
<evidence type="ECO:0000313" key="3">
    <source>
        <dbReference type="Proteomes" id="UP001519460"/>
    </source>
</evidence>
<dbReference type="AlphaFoldDB" id="A0ABD0LC68"/>
<feature type="non-terminal residue" evidence="2">
    <location>
        <position position="124"/>
    </location>
</feature>
<feature type="signal peptide" evidence="1">
    <location>
        <begin position="1"/>
        <end position="17"/>
    </location>
</feature>
<gene>
    <name evidence="2" type="ORF">BaRGS_00011596</name>
</gene>
<protein>
    <submittedName>
        <fullName evidence="2">Uncharacterized protein</fullName>
    </submittedName>
</protein>
<accession>A0ABD0LC68</accession>
<keyword evidence="3" id="KW-1185">Reference proteome</keyword>
<dbReference type="EMBL" id="JACVVK020000061">
    <property type="protein sequence ID" value="KAK7497066.1"/>
    <property type="molecule type" value="Genomic_DNA"/>
</dbReference>